<sequence>MPRDIDALEAVPDAKLQALDKAYLERHHIDKLLNDLMINLITLKPQDPIQYMIDAVAYNSDYAKQDPITGLPEHRRAKLADVFRVIDKDGHGKVALGHLQAYATKHGGSSLGDEELASMFADFHPGEDNLVTLEQFLLFFSRVSRTIPNAAFDELVAELMA</sequence>
<dbReference type="InterPro" id="IPR002048">
    <property type="entry name" value="EF_hand_dom"/>
</dbReference>
<protein>
    <recommendedName>
        <fullName evidence="1">EF-hand domain-containing protein</fullName>
    </recommendedName>
</protein>
<dbReference type="Gene3D" id="1.20.890.10">
    <property type="entry name" value="cAMP-dependent protein kinase regulatory subunit, dimerization-anchoring domain"/>
    <property type="match status" value="1"/>
</dbReference>
<dbReference type="GO" id="GO:0005509">
    <property type="term" value="F:calcium ion binding"/>
    <property type="evidence" value="ECO:0007669"/>
    <property type="project" value="InterPro"/>
</dbReference>
<feature type="domain" description="EF-hand" evidence="1">
    <location>
        <begin position="74"/>
        <end position="109"/>
    </location>
</feature>
<dbReference type="AlphaFoldDB" id="A0A7S0S0D9"/>
<gene>
    <name evidence="2" type="ORF">CLEI1391_LOCUS16710</name>
</gene>
<dbReference type="SUPFAM" id="SSF47473">
    <property type="entry name" value="EF-hand"/>
    <property type="match status" value="1"/>
</dbReference>
<dbReference type="CDD" id="cd22961">
    <property type="entry name" value="DD_TEX55-like"/>
    <property type="match status" value="1"/>
</dbReference>
<dbReference type="PROSITE" id="PS50222">
    <property type="entry name" value="EF_HAND_2"/>
    <property type="match status" value="1"/>
</dbReference>
<name>A0A7S0S0D9_9CHLO</name>
<evidence type="ECO:0000313" key="2">
    <source>
        <dbReference type="EMBL" id="CAD8692527.1"/>
    </source>
</evidence>
<dbReference type="InterPro" id="IPR011992">
    <property type="entry name" value="EF-hand-dom_pair"/>
</dbReference>
<organism evidence="2">
    <name type="scientific">Chlamydomonas leiostraca</name>
    <dbReference type="NCBI Taxonomy" id="1034604"/>
    <lineage>
        <taxon>Eukaryota</taxon>
        <taxon>Viridiplantae</taxon>
        <taxon>Chlorophyta</taxon>
        <taxon>core chlorophytes</taxon>
        <taxon>Chlorophyceae</taxon>
        <taxon>CS clade</taxon>
        <taxon>Chlamydomonadales</taxon>
        <taxon>Chlamydomonadaceae</taxon>
        <taxon>Chlamydomonas</taxon>
    </lineage>
</organism>
<reference evidence="2" key="1">
    <citation type="submission" date="2021-01" db="EMBL/GenBank/DDBJ databases">
        <authorList>
            <person name="Corre E."/>
            <person name="Pelletier E."/>
            <person name="Niang G."/>
            <person name="Scheremetjew M."/>
            <person name="Finn R."/>
            <person name="Kale V."/>
            <person name="Holt S."/>
            <person name="Cochrane G."/>
            <person name="Meng A."/>
            <person name="Brown T."/>
            <person name="Cohen L."/>
        </authorList>
    </citation>
    <scope>NUCLEOTIDE SEQUENCE</scope>
    <source>
        <strain evidence="2">SAG 11-49</strain>
    </source>
</reference>
<dbReference type="Pfam" id="PF13499">
    <property type="entry name" value="EF-hand_7"/>
    <property type="match status" value="1"/>
</dbReference>
<dbReference type="EMBL" id="HBFB01029920">
    <property type="protein sequence ID" value="CAD8692527.1"/>
    <property type="molecule type" value="Transcribed_RNA"/>
</dbReference>
<evidence type="ECO:0000259" key="1">
    <source>
        <dbReference type="PROSITE" id="PS50222"/>
    </source>
</evidence>
<dbReference type="Gene3D" id="1.10.238.10">
    <property type="entry name" value="EF-hand"/>
    <property type="match status" value="1"/>
</dbReference>
<proteinExistence type="predicted"/>
<accession>A0A7S0S0D9</accession>
<dbReference type="SUPFAM" id="SSF47391">
    <property type="entry name" value="Dimerization-anchoring domain of cAMP-dependent PK regulatory subunit"/>
    <property type="match status" value="1"/>
</dbReference>